<sequence>MNFIEWQLTCALSSRMLVVALLLLTTFAGGSSQRLPERLRSAPGAVIEDLGLVYPVTSHVEARFSLSPLRKALELLAHHRDRFTSLQGNLTLDPSRDSESVRLFNQTLSLTISSLGSFAAPDGALGGSAQGLLGFLGGVGLSELQEYRESISVVKIFDASVEGDDGGALSQEVEELTSLFKVIKDEIVHLSGTANETHDITLFTFQLFSYQIALNRITGIVDDLTHALSRAIYGKVMPNLISHDDLNPVLGKMSYYSLIPLFPLKQYTPFYASLKCFVTASELSIMIPLHPSVVFKAFRIHPFPHKTNNSHFVVQTDHTLIFKLQHRRSISYPPADFLNSCSKPAQNIHVCYSRPLAILHREDCSLALATGGLIPVSCYFDVIDPEVTPFVLSLPEVTLLYFYRPTFAIVACEDRRPHMVLEGTFLLPHRCELDFLSLHIPAAMTFAADVHSNPAKMSPSLMTLPAANVTIPESRVMRVVRAQNAGEEFLSEYDFSYPIYVNLVGMFILILLFGACYLKAYRMARDEETKQAVVQEQSAPCLPQSEAPPAYSES</sequence>
<dbReference type="AlphaFoldDB" id="A0A423U4X4"/>
<gene>
    <name evidence="4" type="ORF">C7M84_023095</name>
</gene>
<reference evidence="4 5" key="1">
    <citation type="submission" date="2018-04" db="EMBL/GenBank/DDBJ databases">
        <authorList>
            <person name="Zhang X."/>
            <person name="Yuan J."/>
            <person name="Li F."/>
            <person name="Xiang J."/>
        </authorList>
    </citation>
    <scope>NUCLEOTIDE SEQUENCE [LARGE SCALE GENOMIC DNA]</scope>
    <source>
        <tissue evidence="4">Muscle</tissue>
    </source>
</reference>
<proteinExistence type="predicted"/>
<keyword evidence="5" id="KW-1185">Reference proteome</keyword>
<dbReference type="OrthoDB" id="6350022at2759"/>
<evidence type="ECO:0000256" key="1">
    <source>
        <dbReference type="SAM" id="MobiDB-lite"/>
    </source>
</evidence>
<feature type="region of interest" description="Disordered" evidence="1">
    <location>
        <begin position="535"/>
        <end position="554"/>
    </location>
</feature>
<keyword evidence="2" id="KW-1133">Transmembrane helix</keyword>
<evidence type="ECO:0000256" key="3">
    <source>
        <dbReference type="SAM" id="SignalP"/>
    </source>
</evidence>
<name>A0A423U4X4_PENVA</name>
<keyword evidence="2" id="KW-0812">Transmembrane</keyword>
<dbReference type="Proteomes" id="UP000283509">
    <property type="component" value="Unassembled WGS sequence"/>
</dbReference>
<feature type="chain" id="PRO_5019043982" evidence="3">
    <location>
        <begin position="33"/>
        <end position="554"/>
    </location>
</feature>
<evidence type="ECO:0000313" key="5">
    <source>
        <dbReference type="Proteomes" id="UP000283509"/>
    </source>
</evidence>
<reference evidence="4 5" key="2">
    <citation type="submission" date="2019-01" db="EMBL/GenBank/DDBJ databases">
        <title>The decoding of complex shrimp genome reveals the adaptation for benthos swimmer, frequently molting mechanism and breeding impact on genome.</title>
        <authorList>
            <person name="Sun Y."/>
            <person name="Gao Y."/>
            <person name="Yu Y."/>
        </authorList>
    </citation>
    <scope>NUCLEOTIDE SEQUENCE [LARGE SCALE GENOMIC DNA]</scope>
    <source>
        <tissue evidence="4">Muscle</tissue>
    </source>
</reference>
<feature type="signal peptide" evidence="3">
    <location>
        <begin position="1"/>
        <end position="32"/>
    </location>
</feature>
<evidence type="ECO:0000256" key="2">
    <source>
        <dbReference type="SAM" id="Phobius"/>
    </source>
</evidence>
<dbReference type="EMBL" id="QCYY01000641">
    <property type="protein sequence ID" value="ROT83722.1"/>
    <property type="molecule type" value="Genomic_DNA"/>
</dbReference>
<evidence type="ECO:0000313" key="4">
    <source>
        <dbReference type="EMBL" id="ROT83722.1"/>
    </source>
</evidence>
<keyword evidence="2" id="KW-0472">Membrane</keyword>
<feature type="transmembrane region" description="Helical" evidence="2">
    <location>
        <begin position="499"/>
        <end position="518"/>
    </location>
</feature>
<keyword evidence="3" id="KW-0732">Signal</keyword>
<accession>A0A423U4X4</accession>
<organism evidence="4 5">
    <name type="scientific">Penaeus vannamei</name>
    <name type="common">Whiteleg shrimp</name>
    <name type="synonym">Litopenaeus vannamei</name>
    <dbReference type="NCBI Taxonomy" id="6689"/>
    <lineage>
        <taxon>Eukaryota</taxon>
        <taxon>Metazoa</taxon>
        <taxon>Ecdysozoa</taxon>
        <taxon>Arthropoda</taxon>
        <taxon>Crustacea</taxon>
        <taxon>Multicrustacea</taxon>
        <taxon>Malacostraca</taxon>
        <taxon>Eumalacostraca</taxon>
        <taxon>Eucarida</taxon>
        <taxon>Decapoda</taxon>
        <taxon>Dendrobranchiata</taxon>
        <taxon>Penaeoidea</taxon>
        <taxon>Penaeidae</taxon>
        <taxon>Penaeus</taxon>
    </lineage>
</organism>
<protein>
    <submittedName>
        <fullName evidence="4">Uncharacterized protein</fullName>
    </submittedName>
</protein>
<comment type="caution">
    <text evidence="4">The sequence shown here is derived from an EMBL/GenBank/DDBJ whole genome shotgun (WGS) entry which is preliminary data.</text>
</comment>